<evidence type="ECO:0000313" key="2">
    <source>
        <dbReference type="Proteomes" id="UP000240010"/>
    </source>
</evidence>
<dbReference type="Gene3D" id="3.40.50.150">
    <property type="entry name" value="Vaccinia Virus protein VP39"/>
    <property type="match status" value="1"/>
</dbReference>
<dbReference type="Proteomes" id="UP000240010">
    <property type="component" value="Unassembled WGS sequence"/>
</dbReference>
<proteinExistence type="predicted"/>
<dbReference type="PANTHER" id="PTHR35276">
    <property type="entry name" value="S-ADENOSYL-L-METHIONINE-DEPENDENT METHYLTRANSFERASES SUPERFAMILY PROTEIN"/>
    <property type="match status" value="1"/>
</dbReference>
<dbReference type="InterPro" id="IPR010719">
    <property type="entry name" value="MnmM_MeTrfase"/>
</dbReference>
<name>A0A2S6HEX2_9GAMM</name>
<dbReference type="InterPro" id="IPR029063">
    <property type="entry name" value="SAM-dependent_MTases_sf"/>
</dbReference>
<evidence type="ECO:0000313" key="1">
    <source>
        <dbReference type="EMBL" id="PPK75941.1"/>
    </source>
</evidence>
<dbReference type="RefSeq" id="WP_104428465.1">
    <property type="nucleotide sequence ID" value="NZ_PTIZ01000004.1"/>
</dbReference>
<keyword evidence="1" id="KW-0489">Methyltransferase</keyword>
<sequence length="191" mass="21078">MKRISLVNAAHDLIRDILHPGDIAIDATVGNGHDTVFLAEQVGPSGHVYGFDIQQAAIDSTREKFRQAHSPECLTLIHASHADMDERIPAYHHGKVRAIMFNLGYLPGGDKSVITLTDSTLTALTVAARILAVEGIITLLAYPGHQGGDLETDQVKNWCEQLDTRQFEVSTIYSTEHKDSAPRLFVIRKLR</sequence>
<keyword evidence="1" id="KW-0808">Transferase</keyword>
<accession>A0A2S6HEX2</accession>
<protein>
    <submittedName>
        <fullName evidence="1">Putative rRNA methylase</fullName>
    </submittedName>
</protein>
<organism evidence="1 2">
    <name type="scientific">Methylobacter tundripaludum</name>
    <dbReference type="NCBI Taxonomy" id="173365"/>
    <lineage>
        <taxon>Bacteria</taxon>
        <taxon>Pseudomonadati</taxon>
        <taxon>Pseudomonadota</taxon>
        <taxon>Gammaproteobacteria</taxon>
        <taxon>Methylococcales</taxon>
        <taxon>Methylococcaceae</taxon>
        <taxon>Methylobacter</taxon>
    </lineage>
</organism>
<dbReference type="Pfam" id="PF06962">
    <property type="entry name" value="rRNA_methylase"/>
    <property type="match status" value="1"/>
</dbReference>
<dbReference type="EMBL" id="PTIZ01000004">
    <property type="protein sequence ID" value="PPK75941.1"/>
    <property type="molecule type" value="Genomic_DNA"/>
</dbReference>
<comment type="caution">
    <text evidence="1">The sequence shown here is derived from an EMBL/GenBank/DDBJ whole genome shotgun (WGS) entry which is preliminary data.</text>
</comment>
<dbReference type="GO" id="GO:0032259">
    <property type="term" value="P:methylation"/>
    <property type="evidence" value="ECO:0007669"/>
    <property type="project" value="UniProtKB-KW"/>
</dbReference>
<gene>
    <name evidence="1" type="ORF">B0F87_10428</name>
</gene>
<reference evidence="1 2" key="1">
    <citation type="submission" date="2018-02" db="EMBL/GenBank/DDBJ databases">
        <title>Subsurface microbial communities from deep shales in Ohio and West Virginia, USA.</title>
        <authorList>
            <person name="Wrighton K."/>
        </authorList>
    </citation>
    <scope>NUCLEOTIDE SEQUENCE [LARGE SCALE GENOMIC DNA]</scope>
    <source>
        <strain evidence="1 2">OWC-DMM</strain>
    </source>
</reference>
<dbReference type="GO" id="GO:0008168">
    <property type="term" value="F:methyltransferase activity"/>
    <property type="evidence" value="ECO:0007669"/>
    <property type="project" value="UniProtKB-KW"/>
</dbReference>
<dbReference type="AlphaFoldDB" id="A0A2S6HEX2"/>
<dbReference type="PANTHER" id="PTHR35276:SF1">
    <property type="entry name" value="TRNA (MNM(5)S(2)U34)-METHYLTRANSFERASE, CHLOROPLASTIC"/>
    <property type="match status" value="1"/>
</dbReference>
<dbReference type="SUPFAM" id="SSF53335">
    <property type="entry name" value="S-adenosyl-L-methionine-dependent methyltransferases"/>
    <property type="match status" value="1"/>
</dbReference>